<dbReference type="Gramene" id="MELO3C030707.2.1">
    <property type="protein sequence ID" value="MELO3C030707.2.1"/>
    <property type="gene ID" value="MELO3C030707.2"/>
</dbReference>
<accession>A0A9I9E9H5</accession>
<reference evidence="1" key="1">
    <citation type="submission" date="2023-03" db="UniProtKB">
        <authorList>
            <consortium name="EnsemblPlants"/>
        </authorList>
    </citation>
    <scope>IDENTIFICATION</scope>
</reference>
<dbReference type="AlphaFoldDB" id="A0A9I9E9H5"/>
<sequence>METTHQENLAVSKSDSLLSTTRTTKFPRMGSSRFVLIWKKNYRLYSTSMLTSYKPANLVSENILPKIPRASMQPQLQNHKGKSLECNVIQPPQSLTISAMLQWKFPIFCHLPLSLRPLFNNLPKSDLFAKKGPARQSSSK</sequence>
<evidence type="ECO:0000313" key="1">
    <source>
        <dbReference type="EnsemblPlants" id="MELO3C030707.2.1"/>
    </source>
</evidence>
<name>A0A9I9E9H5_CUCME</name>
<organism evidence="1">
    <name type="scientific">Cucumis melo</name>
    <name type="common">Muskmelon</name>
    <dbReference type="NCBI Taxonomy" id="3656"/>
    <lineage>
        <taxon>Eukaryota</taxon>
        <taxon>Viridiplantae</taxon>
        <taxon>Streptophyta</taxon>
        <taxon>Embryophyta</taxon>
        <taxon>Tracheophyta</taxon>
        <taxon>Spermatophyta</taxon>
        <taxon>Magnoliopsida</taxon>
        <taxon>eudicotyledons</taxon>
        <taxon>Gunneridae</taxon>
        <taxon>Pentapetalae</taxon>
        <taxon>rosids</taxon>
        <taxon>fabids</taxon>
        <taxon>Cucurbitales</taxon>
        <taxon>Cucurbitaceae</taxon>
        <taxon>Benincaseae</taxon>
        <taxon>Cucumis</taxon>
    </lineage>
</organism>
<dbReference type="EnsemblPlants" id="MELO3C030707.2.1">
    <property type="protein sequence ID" value="MELO3C030707.2.1"/>
    <property type="gene ID" value="MELO3C030707.2"/>
</dbReference>
<protein>
    <submittedName>
        <fullName evidence="1">Uncharacterized protein</fullName>
    </submittedName>
</protein>
<proteinExistence type="predicted"/>